<dbReference type="AlphaFoldDB" id="A0A843UX97"/>
<proteinExistence type="predicted"/>
<evidence type="ECO:0000256" key="1">
    <source>
        <dbReference type="SAM" id="MobiDB-lite"/>
    </source>
</evidence>
<evidence type="ECO:0000313" key="2">
    <source>
        <dbReference type="EMBL" id="MQL86260.1"/>
    </source>
</evidence>
<gene>
    <name evidence="2" type="ORF">Taro_018791</name>
</gene>
<dbReference type="Proteomes" id="UP000652761">
    <property type="component" value="Unassembled WGS sequence"/>
</dbReference>
<reference evidence="2" key="1">
    <citation type="submission" date="2017-07" db="EMBL/GenBank/DDBJ databases">
        <title>Taro Niue Genome Assembly and Annotation.</title>
        <authorList>
            <person name="Atibalentja N."/>
            <person name="Keating K."/>
            <person name="Fields C.J."/>
        </authorList>
    </citation>
    <scope>NUCLEOTIDE SEQUENCE</scope>
    <source>
        <strain evidence="2">Niue_2</strain>
        <tissue evidence="2">Leaf</tissue>
    </source>
</reference>
<comment type="caution">
    <text evidence="2">The sequence shown here is derived from an EMBL/GenBank/DDBJ whole genome shotgun (WGS) entry which is preliminary data.</text>
</comment>
<sequence length="87" mass="9969">MPLFGQQGIPSSHHQQNAGLVASLQAILYHAQGEHQPPRAESCLRQNSAQRLPRKRNQQQEKAVSKTKLILKVERDWMVQDMDLERS</sequence>
<feature type="region of interest" description="Disordered" evidence="1">
    <location>
        <begin position="33"/>
        <end position="65"/>
    </location>
</feature>
<accession>A0A843UX97</accession>
<keyword evidence="3" id="KW-1185">Reference proteome</keyword>
<name>A0A843UX97_COLES</name>
<protein>
    <submittedName>
        <fullName evidence="2">Uncharacterized protein</fullName>
    </submittedName>
</protein>
<evidence type="ECO:0000313" key="3">
    <source>
        <dbReference type="Proteomes" id="UP000652761"/>
    </source>
</evidence>
<dbReference type="EMBL" id="NMUH01000887">
    <property type="protein sequence ID" value="MQL86260.1"/>
    <property type="molecule type" value="Genomic_DNA"/>
</dbReference>
<organism evidence="2 3">
    <name type="scientific">Colocasia esculenta</name>
    <name type="common">Wild taro</name>
    <name type="synonym">Arum esculentum</name>
    <dbReference type="NCBI Taxonomy" id="4460"/>
    <lineage>
        <taxon>Eukaryota</taxon>
        <taxon>Viridiplantae</taxon>
        <taxon>Streptophyta</taxon>
        <taxon>Embryophyta</taxon>
        <taxon>Tracheophyta</taxon>
        <taxon>Spermatophyta</taxon>
        <taxon>Magnoliopsida</taxon>
        <taxon>Liliopsida</taxon>
        <taxon>Araceae</taxon>
        <taxon>Aroideae</taxon>
        <taxon>Colocasieae</taxon>
        <taxon>Colocasia</taxon>
    </lineage>
</organism>